<dbReference type="PANTHER" id="PTHR47331">
    <property type="entry name" value="PHD-TYPE DOMAIN-CONTAINING PROTEIN"/>
    <property type="match status" value="1"/>
</dbReference>
<dbReference type="EMBL" id="VCGU01000007">
    <property type="protein sequence ID" value="TRY73608.1"/>
    <property type="molecule type" value="Genomic_DNA"/>
</dbReference>
<evidence type="ECO:0000313" key="1">
    <source>
        <dbReference type="EMBL" id="TRY73608.1"/>
    </source>
</evidence>
<accession>A0A553P7E2</accession>
<gene>
    <name evidence="1" type="ORF">TCAL_13554</name>
</gene>
<protein>
    <submittedName>
        <fullName evidence="1">Uncharacterized protein</fullName>
    </submittedName>
</protein>
<reference evidence="1 2" key="1">
    <citation type="journal article" date="2018" name="Nat. Ecol. Evol.">
        <title>Genomic signatures of mitonuclear coevolution across populations of Tigriopus californicus.</title>
        <authorList>
            <person name="Barreto F.S."/>
            <person name="Watson E.T."/>
            <person name="Lima T.G."/>
            <person name="Willett C.S."/>
            <person name="Edmands S."/>
            <person name="Li W."/>
            <person name="Burton R.S."/>
        </authorList>
    </citation>
    <scope>NUCLEOTIDE SEQUENCE [LARGE SCALE GENOMIC DNA]</scope>
    <source>
        <strain evidence="1 2">San Diego</strain>
    </source>
</reference>
<dbReference type="Proteomes" id="UP000318571">
    <property type="component" value="Chromosome 3"/>
</dbReference>
<organism evidence="1 2">
    <name type="scientific">Tigriopus californicus</name>
    <name type="common">Marine copepod</name>
    <dbReference type="NCBI Taxonomy" id="6832"/>
    <lineage>
        <taxon>Eukaryota</taxon>
        <taxon>Metazoa</taxon>
        <taxon>Ecdysozoa</taxon>
        <taxon>Arthropoda</taxon>
        <taxon>Crustacea</taxon>
        <taxon>Multicrustacea</taxon>
        <taxon>Hexanauplia</taxon>
        <taxon>Copepoda</taxon>
        <taxon>Harpacticoida</taxon>
        <taxon>Harpacticidae</taxon>
        <taxon>Tigriopus</taxon>
    </lineage>
</organism>
<proteinExistence type="predicted"/>
<dbReference type="OMA" id="QHANIVD"/>
<dbReference type="AlphaFoldDB" id="A0A553P7E2"/>
<name>A0A553P7E2_TIGCA</name>
<comment type="caution">
    <text evidence="1">The sequence shown here is derived from an EMBL/GenBank/DDBJ whole genome shotgun (WGS) entry which is preliminary data.</text>
</comment>
<keyword evidence="2" id="KW-1185">Reference proteome</keyword>
<evidence type="ECO:0000313" key="2">
    <source>
        <dbReference type="Proteomes" id="UP000318571"/>
    </source>
</evidence>
<sequence length="163" mass="18856">MEKFWTLESVGIVDKGLVHTEDDQLALDLFGKSLKRCDDRHYEVGLPFRKDRVCLENNFMQAKRLLESIEKRFDKCREFKIQYCKAMKEYEENGYARKVSQAEIEDLKNEEVYYIPHRGVARIGSVSTALRVVFNGSSPDRNGVSLNDLLLSGPHSRTALCKY</sequence>
<dbReference type="PANTHER" id="PTHR47331:SF5">
    <property type="entry name" value="RIBONUCLEASE H"/>
    <property type="match status" value="1"/>
</dbReference>